<gene>
    <name evidence="1" type="ORF">IQ31_05374</name>
</gene>
<evidence type="ECO:0000313" key="2">
    <source>
        <dbReference type="Proteomes" id="UP000315908"/>
    </source>
</evidence>
<accession>A0A562M248</accession>
<reference evidence="1 2" key="1">
    <citation type="journal article" date="2015" name="Stand. Genomic Sci.">
        <title>Genomic Encyclopedia of Bacterial and Archaeal Type Strains, Phase III: the genomes of soil and plant-associated and newly described type strains.</title>
        <authorList>
            <person name="Whitman W.B."/>
            <person name="Woyke T."/>
            <person name="Klenk H.P."/>
            <person name="Zhou Y."/>
            <person name="Lilburn T.G."/>
            <person name="Beck B.J."/>
            <person name="De Vos P."/>
            <person name="Vandamme P."/>
            <person name="Eisen J.A."/>
            <person name="Garrity G."/>
            <person name="Hugenholtz P."/>
            <person name="Kyrpides N.C."/>
        </authorList>
    </citation>
    <scope>NUCLEOTIDE SEQUENCE [LARGE SCALE GENOMIC DNA]</scope>
    <source>
        <strain evidence="1 2">CGMCC 1.6855</strain>
    </source>
</reference>
<dbReference type="AlphaFoldDB" id="A0A562M248"/>
<proteinExistence type="predicted"/>
<comment type="caution">
    <text evidence="1">The sequence shown here is derived from an EMBL/GenBank/DDBJ whole genome shotgun (WGS) entry which is preliminary data.</text>
</comment>
<name>A0A562M248_9SPHI</name>
<dbReference type="Proteomes" id="UP000315908">
    <property type="component" value="Unassembled WGS sequence"/>
</dbReference>
<protein>
    <submittedName>
        <fullName evidence="1">Uncharacterized protein</fullName>
    </submittedName>
</protein>
<sequence>METKYHVKEPEDKQHVLELHRREMESFFRENKMWILKNKLGKMTSRILSYRVSQKDYTDFIEKVKYLVNFGWELVFQENRYGIGFALETEYYVKNPFFLKREFQSAEFRQRNYGLSGFYGEVTSLSVKEASDIYRTLQKFYDEISVVSWLNLLDDWLWVVEEQGSLYEITRIDKNPIQTQLLISKLIEALYLFSRSDFLIQAIKYPTTHLFSGPKALMHMDYDILDTYNPYFWLEDLFKEKTAADYIKHLQFLYEPEPENQSKKLPNRKLFDLGVELKILIQVTWMNIQCQFLPQEWTNVIDADVDAEELNLYIQDQLHLISPNKPIKLQELFAQLFQMDWKMTAYKCTIDEMVERKICGINSPIHFVLCKIDELELLIKVCYLMHLKIKVKKNWGQLRII</sequence>
<dbReference type="RefSeq" id="WP_145331202.1">
    <property type="nucleotide sequence ID" value="NZ_JBPFQP010000014.1"/>
</dbReference>
<dbReference type="OrthoDB" id="714341at2"/>
<evidence type="ECO:0000313" key="1">
    <source>
        <dbReference type="EMBL" id="TWI13999.1"/>
    </source>
</evidence>
<dbReference type="EMBL" id="VLKR01000052">
    <property type="protein sequence ID" value="TWI13999.1"/>
    <property type="molecule type" value="Genomic_DNA"/>
</dbReference>
<organism evidence="1 2">
    <name type="scientific">Sphingobacterium siyangense</name>
    <dbReference type="NCBI Taxonomy" id="459529"/>
    <lineage>
        <taxon>Bacteria</taxon>
        <taxon>Pseudomonadati</taxon>
        <taxon>Bacteroidota</taxon>
        <taxon>Sphingobacteriia</taxon>
        <taxon>Sphingobacteriales</taxon>
        <taxon>Sphingobacteriaceae</taxon>
        <taxon>Sphingobacterium</taxon>
    </lineage>
</organism>